<evidence type="ECO:0000313" key="1">
    <source>
        <dbReference type="EMBL" id="TDD29106.1"/>
    </source>
</evidence>
<dbReference type="EMBL" id="SMKR01000014">
    <property type="protein sequence ID" value="TDD29106.1"/>
    <property type="molecule type" value="Genomic_DNA"/>
</dbReference>
<dbReference type="AlphaFoldDB" id="A0A4R4XEF7"/>
<evidence type="ECO:0000313" key="2">
    <source>
        <dbReference type="Proteomes" id="UP000295172"/>
    </source>
</evidence>
<accession>A0A4R4XEF7</accession>
<dbReference type="Proteomes" id="UP000295172">
    <property type="component" value="Unassembled WGS sequence"/>
</dbReference>
<gene>
    <name evidence="1" type="ORF">E1218_05075</name>
</gene>
<keyword evidence="2" id="KW-1185">Reference proteome</keyword>
<protein>
    <submittedName>
        <fullName evidence="1">Uncharacterized protein</fullName>
    </submittedName>
</protein>
<comment type="caution">
    <text evidence="1">The sequence shown here is derived from an EMBL/GenBank/DDBJ whole genome shotgun (WGS) entry which is preliminary data.</text>
</comment>
<proteinExistence type="predicted"/>
<dbReference type="RefSeq" id="WP_132316736.1">
    <property type="nucleotide sequence ID" value="NZ_SMKR01000014.1"/>
</dbReference>
<name>A0A4R4XEF7_9ACTN</name>
<dbReference type="OrthoDB" id="3814002at2"/>
<sequence>MDIAKLDEGRAPQIPHLVGREVRGGAGSSIKIPGSGNILTIGRLDTAALAVVMTGESQTELLKVDGTGDVRRTPDVTSLVTKADQSAAAYAASRLSNLGGSREKGGIVYAETAGMSGSPKSLELPEAWSVQVLAYVGSKVYYRADSDDTGAWKLYSWVPGESRPTLVKTVASPSAVSRDGRVASSVNLINDSGSCSSMVDVASGKQFSRTCDYWVTGFTPDTATAVGGPAYGDGYCNMVQVALDTRTGKVIREWNGCFLQIGVEDDQHVLIVAVGEGQGEETNVKRAIVRCDLTTATCERATPILTDTSLDLGT</sequence>
<reference evidence="1 2" key="1">
    <citation type="submission" date="2019-02" db="EMBL/GenBank/DDBJ databases">
        <title>Draft genome sequences of novel Actinobacteria.</title>
        <authorList>
            <person name="Sahin N."/>
            <person name="Ay H."/>
            <person name="Saygin H."/>
        </authorList>
    </citation>
    <scope>NUCLEOTIDE SEQUENCE [LARGE SCALE GENOMIC DNA]</scope>
    <source>
        <strain evidence="1 2">16K104</strain>
    </source>
</reference>
<organism evidence="1 2">
    <name type="scientific">Kribbella turkmenica</name>
    <dbReference type="NCBI Taxonomy" id="2530375"/>
    <lineage>
        <taxon>Bacteria</taxon>
        <taxon>Bacillati</taxon>
        <taxon>Actinomycetota</taxon>
        <taxon>Actinomycetes</taxon>
        <taxon>Propionibacteriales</taxon>
        <taxon>Kribbellaceae</taxon>
        <taxon>Kribbella</taxon>
    </lineage>
</organism>